<dbReference type="AlphaFoldDB" id="A0A0A2KL32"/>
<dbReference type="EMBL" id="JQGA01001273">
    <property type="protein sequence ID" value="KGO67596.1"/>
    <property type="molecule type" value="Genomic_DNA"/>
</dbReference>
<dbReference type="STRING" id="40296.A0A0A2KL32"/>
<keyword evidence="2" id="KW-1185">Reference proteome</keyword>
<dbReference type="HOGENOM" id="CLU_2455437_0_0_1"/>
<evidence type="ECO:0000313" key="1">
    <source>
        <dbReference type="EMBL" id="KGO67596.1"/>
    </source>
</evidence>
<dbReference type="OrthoDB" id="430354at2759"/>
<evidence type="ECO:0000313" key="2">
    <source>
        <dbReference type="Proteomes" id="UP000030104"/>
    </source>
</evidence>
<organism evidence="1 2">
    <name type="scientific">Penicillium italicum</name>
    <name type="common">Blue mold</name>
    <dbReference type="NCBI Taxonomy" id="40296"/>
    <lineage>
        <taxon>Eukaryota</taxon>
        <taxon>Fungi</taxon>
        <taxon>Dikarya</taxon>
        <taxon>Ascomycota</taxon>
        <taxon>Pezizomycotina</taxon>
        <taxon>Eurotiomycetes</taxon>
        <taxon>Eurotiomycetidae</taxon>
        <taxon>Eurotiales</taxon>
        <taxon>Aspergillaceae</taxon>
        <taxon>Penicillium</taxon>
    </lineage>
</organism>
<sequence>MRLNAKKRAVLAPKGVNVANQRASRSNHFVSYSRIAFESTFLRAAIPSFRLLGCDLSIELLYLGESDLSEDFRTKLDALPGDQMAGSVD</sequence>
<protein>
    <submittedName>
        <fullName evidence="1">Uncharacterized protein</fullName>
    </submittedName>
</protein>
<gene>
    <name evidence="1" type="ORF">PITC_064740</name>
</gene>
<proteinExistence type="predicted"/>
<dbReference type="Proteomes" id="UP000030104">
    <property type="component" value="Unassembled WGS sequence"/>
</dbReference>
<name>A0A0A2KL32_PENIT</name>
<reference evidence="1 2" key="1">
    <citation type="journal article" date="2015" name="Mol. Plant Microbe Interact.">
        <title>Genome, transcriptome, and functional analyses of Penicillium expansum provide new insights into secondary metabolism and pathogenicity.</title>
        <authorList>
            <person name="Ballester A.R."/>
            <person name="Marcet-Houben M."/>
            <person name="Levin E."/>
            <person name="Sela N."/>
            <person name="Selma-Lazaro C."/>
            <person name="Carmona L."/>
            <person name="Wisniewski M."/>
            <person name="Droby S."/>
            <person name="Gonzalez-Candelas L."/>
            <person name="Gabaldon T."/>
        </authorList>
    </citation>
    <scope>NUCLEOTIDE SEQUENCE [LARGE SCALE GENOMIC DNA]</scope>
    <source>
        <strain evidence="1 2">PHI-1</strain>
    </source>
</reference>
<comment type="caution">
    <text evidence="1">The sequence shown here is derived from an EMBL/GenBank/DDBJ whole genome shotgun (WGS) entry which is preliminary data.</text>
</comment>
<accession>A0A0A2KL32</accession>